<reference evidence="1" key="1">
    <citation type="submission" date="2020-02" db="EMBL/GenBank/DDBJ databases">
        <authorList>
            <person name="Meier V. D."/>
        </authorList>
    </citation>
    <scope>NUCLEOTIDE SEQUENCE</scope>
    <source>
        <strain evidence="1">AVDCRST_MAG67</strain>
    </source>
</reference>
<accession>A0A6J4RJW3</accession>
<dbReference type="AlphaFoldDB" id="A0A6J4RJW3"/>
<dbReference type="PROSITE" id="PS51318">
    <property type="entry name" value="TAT"/>
    <property type="match status" value="1"/>
</dbReference>
<protein>
    <submittedName>
        <fullName evidence="1">Uncharacterized protein</fullName>
    </submittedName>
</protein>
<evidence type="ECO:0000313" key="1">
    <source>
        <dbReference type="EMBL" id="CAA9471347.1"/>
    </source>
</evidence>
<dbReference type="InterPro" id="IPR006311">
    <property type="entry name" value="TAT_signal"/>
</dbReference>
<organism evidence="1">
    <name type="scientific">uncultured Solirubrobacteraceae bacterium</name>
    <dbReference type="NCBI Taxonomy" id="1162706"/>
    <lineage>
        <taxon>Bacteria</taxon>
        <taxon>Bacillati</taxon>
        <taxon>Actinomycetota</taxon>
        <taxon>Thermoleophilia</taxon>
        <taxon>Solirubrobacterales</taxon>
        <taxon>Solirubrobacteraceae</taxon>
        <taxon>environmental samples</taxon>
    </lineage>
</organism>
<sequence length="276" mass="29955">MTDPLNVAYRTIDETHRDAGASTRRRLIQGAAASFGSLGLLGLATRDKAMAQMASNDPQTILNVAATAEVLATIVNTVGFERLGSRRRGQGRDRNLLAELLDLRGGRHDRRLDQVTTRNIAAAAREELIHYDVLVSPGVGGQALTKRIWVPDEVFASPRNLLETLEVGDQIFVNAYLIGTTAFGDAGNGTLARYTGEFMGVEGVHRALARQSLGKLGNDRVFMVYEFTDILEAVAQLKAAGFGFGERGSKSGRFYDFDEVRKRTPNPDGLTGLSLS</sequence>
<name>A0A6J4RJW3_9ACTN</name>
<dbReference type="EMBL" id="CADCVQ010000005">
    <property type="protein sequence ID" value="CAA9471347.1"/>
    <property type="molecule type" value="Genomic_DNA"/>
</dbReference>
<gene>
    <name evidence="1" type="ORF">AVDCRST_MAG67-50</name>
</gene>
<proteinExistence type="predicted"/>